<proteinExistence type="predicted"/>
<evidence type="ECO:0000313" key="1">
    <source>
        <dbReference type="EMBL" id="KKL71699.1"/>
    </source>
</evidence>
<name>A0A0F9ECJ8_9ZZZZ</name>
<reference evidence="1" key="1">
    <citation type="journal article" date="2015" name="Nature">
        <title>Complex archaea that bridge the gap between prokaryotes and eukaryotes.</title>
        <authorList>
            <person name="Spang A."/>
            <person name="Saw J.H."/>
            <person name="Jorgensen S.L."/>
            <person name="Zaremba-Niedzwiedzka K."/>
            <person name="Martijn J."/>
            <person name="Lind A.E."/>
            <person name="van Eijk R."/>
            <person name="Schleper C."/>
            <person name="Guy L."/>
            <person name="Ettema T.J."/>
        </authorList>
    </citation>
    <scope>NUCLEOTIDE SEQUENCE</scope>
</reference>
<dbReference type="EMBL" id="LAZR01025509">
    <property type="protein sequence ID" value="KKL71699.1"/>
    <property type="molecule type" value="Genomic_DNA"/>
</dbReference>
<protein>
    <submittedName>
        <fullName evidence="1">Uncharacterized protein</fullName>
    </submittedName>
</protein>
<accession>A0A0F9ECJ8</accession>
<gene>
    <name evidence="1" type="ORF">LCGC14_2092300</name>
</gene>
<comment type="caution">
    <text evidence="1">The sequence shown here is derived from an EMBL/GenBank/DDBJ whole genome shotgun (WGS) entry which is preliminary data.</text>
</comment>
<organism evidence="1">
    <name type="scientific">marine sediment metagenome</name>
    <dbReference type="NCBI Taxonomy" id="412755"/>
    <lineage>
        <taxon>unclassified sequences</taxon>
        <taxon>metagenomes</taxon>
        <taxon>ecological metagenomes</taxon>
    </lineage>
</organism>
<dbReference type="AlphaFoldDB" id="A0A0F9ECJ8"/>
<sequence length="173" mass="19035">MDYSDAQTVVVADWDPGQTWVQFVVPETFEIQPGQVITLIHSTTTKTHTVTNLTVTDVDPDSDIVVGTADPDGPITVWACDESECVFRYEAADGSGGWIADFGNPGDEPGEDIFDIGPGTSVDAYEHDDDGDATAVQWRVPNHRFNVYVTWNAWRAMIGRRERWSPSPSTTLA</sequence>